<evidence type="ECO:0000256" key="7">
    <source>
        <dbReference type="ARBA" id="ARBA00023136"/>
    </source>
</evidence>
<feature type="transmembrane region" description="Helical" evidence="8">
    <location>
        <begin position="433"/>
        <end position="449"/>
    </location>
</feature>
<dbReference type="Proteomes" id="UP001244341">
    <property type="component" value="Chromosome 6b"/>
</dbReference>
<evidence type="ECO:0000256" key="4">
    <source>
        <dbReference type="ARBA" id="ARBA00022741"/>
    </source>
</evidence>
<comment type="subcellular location">
    <subcellularLocation>
        <location evidence="1">Membrane</location>
        <topology evidence="1">Multi-pass membrane protein</topology>
    </subcellularLocation>
</comment>
<dbReference type="InterPro" id="IPR003593">
    <property type="entry name" value="AAA+_ATPase"/>
</dbReference>
<protein>
    <recommendedName>
        <fullName evidence="9">ABC transporter domain-containing protein</fullName>
    </recommendedName>
</protein>
<evidence type="ECO:0000256" key="2">
    <source>
        <dbReference type="ARBA" id="ARBA00022448"/>
    </source>
</evidence>
<feature type="transmembrane region" description="Helical" evidence="8">
    <location>
        <begin position="503"/>
        <end position="531"/>
    </location>
</feature>
<dbReference type="InterPro" id="IPR027417">
    <property type="entry name" value="P-loop_NTPase"/>
</dbReference>
<evidence type="ECO:0000256" key="3">
    <source>
        <dbReference type="ARBA" id="ARBA00022692"/>
    </source>
</evidence>
<dbReference type="InterPro" id="IPR003439">
    <property type="entry name" value="ABC_transporter-like_ATP-bd"/>
</dbReference>
<evidence type="ECO:0000256" key="1">
    <source>
        <dbReference type="ARBA" id="ARBA00004141"/>
    </source>
</evidence>
<dbReference type="PANTHER" id="PTHR48041">
    <property type="entry name" value="ABC TRANSPORTER G FAMILY MEMBER 28"/>
    <property type="match status" value="1"/>
</dbReference>
<dbReference type="Pfam" id="PF00005">
    <property type="entry name" value="ABC_tran"/>
    <property type="match status" value="1"/>
</dbReference>
<dbReference type="Gene3D" id="3.40.50.300">
    <property type="entry name" value="P-loop containing nucleotide triphosphate hydrolases"/>
    <property type="match status" value="1"/>
</dbReference>
<feature type="transmembrane region" description="Helical" evidence="8">
    <location>
        <begin position="461"/>
        <end position="482"/>
    </location>
</feature>
<evidence type="ECO:0000313" key="11">
    <source>
        <dbReference type="Proteomes" id="UP001244341"/>
    </source>
</evidence>
<accession>A0ABY8U727</accession>
<dbReference type="Pfam" id="PF01061">
    <property type="entry name" value="ABC2_membrane"/>
    <property type="match status" value="1"/>
</dbReference>
<keyword evidence="5" id="KW-0067">ATP-binding</keyword>
<dbReference type="InterPro" id="IPR013525">
    <property type="entry name" value="ABC2_TM"/>
</dbReference>
<gene>
    <name evidence="10" type="ORF">OEZ85_002109</name>
</gene>
<feature type="domain" description="ABC transporter" evidence="9">
    <location>
        <begin position="39"/>
        <end position="283"/>
    </location>
</feature>
<evidence type="ECO:0000259" key="9">
    <source>
        <dbReference type="PROSITE" id="PS50893"/>
    </source>
</evidence>
<dbReference type="InterPro" id="IPR017871">
    <property type="entry name" value="ABC_transporter-like_CS"/>
</dbReference>
<name>A0ABY8U727_TETOB</name>
<dbReference type="PROSITE" id="PS00211">
    <property type="entry name" value="ABC_TRANSPORTER_1"/>
    <property type="match status" value="1"/>
</dbReference>
<organism evidence="10 11">
    <name type="scientific">Tetradesmus obliquus</name>
    <name type="common">Green alga</name>
    <name type="synonym">Acutodesmus obliquus</name>
    <dbReference type="NCBI Taxonomy" id="3088"/>
    <lineage>
        <taxon>Eukaryota</taxon>
        <taxon>Viridiplantae</taxon>
        <taxon>Chlorophyta</taxon>
        <taxon>core chlorophytes</taxon>
        <taxon>Chlorophyceae</taxon>
        <taxon>CS clade</taxon>
        <taxon>Sphaeropleales</taxon>
        <taxon>Scenedesmaceae</taxon>
        <taxon>Tetradesmus</taxon>
    </lineage>
</organism>
<dbReference type="SUPFAM" id="SSF52540">
    <property type="entry name" value="P-loop containing nucleoside triphosphate hydrolases"/>
    <property type="match status" value="1"/>
</dbReference>
<feature type="transmembrane region" description="Helical" evidence="8">
    <location>
        <begin position="642"/>
        <end position="667"/>
    </location>
</feature>
<dbReference type="PROSITE" id="PS50893">
    <property type="entry name" value="ABC_TRANSPORTER_2"/>
    <property type="match status" value="1"/>
</dbReference>
<keyword evidence="2" id="KW-0813">Transport</keyword>
<feature type="transmembrane region" description="Helical" evidence="8">
    <location>
        <begin position="537"/>
        <end position="560"/>
    </location>
</feature>
<proteinExistence type="predicted"/>
<keyword evidence="7 8" id="KW-0472">Membrane</keyword>
<keyword evidence="4" id="KW-0547">Nucleotide-binding</keyword>
<keyword evidence="6 8" id="KW-1133">Transmembrane helix</keyword>
<reference evidence="10 11" key="1">
    <citation type="submission" date="2023-05" db="EMBL/GenBank/DDBJ databases">
        <title>A 100% complete, gapless, phased diploid assembly of the Scenedesmus obliquus UTEX 3031 genome.</title>
        <authorList>
            <person name="Biondi T.C."/>
            <person name="Hanschen E.R."/>
            <person name="Kwon T."/>
            <person name="Eng W."/>
            <person name="Kruse C.P.S."/>
            <person name="Koehler S.I."/>
            <person name="Kunde Y."/>
            <person name="Gleasner C.D."/>
            <person name="You Mak K.T."/>
            <person name="Polle J."/>
            <person name="Hovde B.T."/>
            <person name="Starkenburg S.R."/>
        </authorList>
    </citation>
    <scope>NUCLEOTIDE SEQUENCE [LARGE SCALE GENOMIC DNA]</scope>
    <source>
        <strain evidence="10 11">DOE0152z</strain>
    </source>
</reference>
<keyword evidence="11" id="KW-1185">Reference proteome</keyword>
<dbReference type="SMART" id="SM00382">
    <property type="entry name" value="AAA"/>
    <property type="match status" value="1"/>
</dbReference>
<evidence type="ECO:0000256" key="5">
    <source>
        <dbReference type="ARBA" id="ARBA00022840"/>
    </source>
</evidence>
<evidence type="ECO:0000256" key="8">
    <source>
        <dbReference type="SAM" id="Phobius"/>
    </source>
</evidence>
<evidence type="ECO:0000256" key="6">
    <source>
        <dbReference type="ARBA" id="ARBA00022989"/>
    </source>
</evidence>
<dbReference type="EMBL" id="CP126213">
    <property type="protein sequence ID" value="WIA15468.1"/>
    <property type="molecule type" value="Genomic_DNA"/>
</dbReference>
<dbReference type="InterPro" id="IPR050352">
    <property type="entry name" value="ABCG_transporters"/>
</dbReference>
<dbReference type="PANTHER" id="PTHR48041:SF91">
    <property type="entry name" value="ABC TRANSPORTER G FAMILY MEMBER 28"/>
    <property type="match status" value="1"/>
</dbReference>
<feature type="transmembrane region" description="Helical" evidence="8">
    <location>
        <begin position="572"/>
        <end position="597"/>
    </location>
</feature>
<evidence type="ECO:0000313" key="10">
    <source>
        <dbReference type="EMBL" id="WIA15468.1"/>
    </source>
</evidence>
<sequence length="672" mass="72443">MAESQLVVHIDANGLSCSTSSSSTIDSPAGSKRNRGLLVCFQDVAYSIPAKAGAKHTIITGITGYFEAGKMTAVMGPSGSGKTTFLDVLAGRKSSGSLSGTIRYGGLPPSRSLLRRATGYVEQFDTLVDCLSCQEMLLYTAQLKRPRSESIAAKQAAVSQLLGKLGLAGCASSPIGNTLKRGISGGQAKRLNIGIALITDPRVLFLDEPTSGLDSFTANEVMRVVAGLAADGTTIATTIHSPSSYCYGLFDRLLLLLGGKLVYLGGAGEDAIAYFTATCSARQPQVGDNLAEWMLEAVTQAGRDGSDGSLAQAYHKSQQYRANLDQMVALCEEQLQRRARSATLQELSALSAAEAHAAAALQTISSSSSGSGSGSNGYRECGCDDDDDGRLGSSSSCLDCNTYVTPAWWSLKVLLQYRTLRNYRTPMYVLPRLLEKLLFAAVLLSLYWGKGTDFSTLNIPVLSSLLFLMVLAPICAAMMYLPSIGMERALYVRERNDGLYRPVTYLLFKLLDELLMMAPVTAGTTAAVFFACKLQGSYLLFWLVQYATLANGTALAYFLASISPGLMVAMPLLSFVLIVSLVCCGFMIRVAVMPVYWSWAVKANVVHYSWGALMINQYEGHKQSRLGSMNVLSYFGFAAGDAWMHLALVVGFFFGWSFLTWLALAYARNYKR</sequence>
<keyword evidence="3 8" id="KW-0812">Transmembrane</keyword>